<evidence type="ECO:0000313" key="2">
    <source>
        <dbReference type="Proteomes" id="UP000008177"/>
    </source>
</evidence>
<protein>
    <submittedName>
        <fullName evidence="1">Uncharacterized protein</fullName>
    </submittedName>
</protein>
<dbReference type="InParanoid" id="G2YC33"/>
<evidence type="ECO:0000313" key="1">
    <source>
        <dbReference type="EMBL" id="CCD49474.1"/>
    </source>
</evidence>
<dbReference type="EMBL" id="FQ790314">
    <property type="protein sequence ID" value="CCD49474.1"/>
    <property type="molecule type" value="Genomic_DNA"/>
</dbReference>
<accession>G2YC33</accession>
<dbReference type="Proteomes" id="UP000008177">
    <property type="component" value="Unplaced contigs"/>
</dbReference>
<organism evidence="1 2">
    <name type="scientific">Botryotinia fuckeliana (strain T4)</name>
    <name type="common">Noble rot fungus</name>
    <name type="synonym">Botrytis cinerea</name>
    <dbReference type="NCBI Taxonomy" id="999810"/>
    <lineage>
        <taxon>Eukaryota</taxon>
        <taxon>Fungi</taxon>
        <taxon>Dikarya</taxon>
        <taxon>Ascomycota</taxon>
        <taxon>Pezizomycotina</taxon>
        <taxon>Leotiomycetes</taxon>
        <taxon>Helotiales</taxon>
        <taxon>Sclerotiniaceae</taxon>
        <taxon>Botrytis</taxon>
    </lineage>
</organism>
<dbReference type="HOGENOM" id="CLU_1651887_0_0_1"/>
<proteinExistence type="predicted"/>
<reference evidence="2" key="1">
    <citation type="journal article" date="2011" name="PLoS Genet.">
        <title>Genomic analysis of the necrotrophic fungal pathogens Sclerotinia sclerotiorum and Botrytis cinerea.</title>
        <authorList>
            <person name="Amselem J."/>
            <person name="Cuomo C.A."/>
            <person name="van Kan J.A."/>
            <person name="Viaud M."/>
            <person name="Benito E.P."/>
            <person name="Couloux A."/>
            <person name="Coutinho P.M."/>
            <person name="de Vries R.P."/>
            <person name="Dyer P.S."/>
            <person name="Fillinger S."/>
            <person name="Fournier E."/>
            <person name="Gout L."/>
            <person name="Hahn M."/>
            <person name="Kohn L."/>
            <person name="Lapalu N."/>
            <person name="Plummer K.M."/>
            <person name="Pradier J.M."/>
            <person name="Quevillon E."/>
            <person name="Sharon A."/>
            <person name="Simon A."/>
            <person name="ten Have A."/>
            <person name="Tudzynski B."/>
            <person name="Tudzynski P."/>
            <person name="Wincker P."/>
            <person name="Andrew M."/>
            <person name="Anthouard V."/>
            <person name="Beever R.E."/>
            <person name="Beffa R."/>
            <person name="Benoit I."/>
            <person name="Bouzid O."/>
            <person name="Brault B."/>
            <person name="Chen Z."/>
            <person name="Choquer M."/>
            <person name="Collemare J."/>
            <person name="Cotton P."/>
            <person name="Danchin E.G."/>
            <person name="Da Silva C."/>
            <person name="Gautier A."/>
            <person name="Giraud C."/>
            <person name="Giraud T."/>
            <person name="Gonzalez C."/>
            <person name="Grossetete S."/>
            <person name="Guldener U."/>
            <person name="Henrissat B."/>
            <person name="Howlett B.J."/>
            <person name="Kodira C."/>
            <person name="Kretschmer M."/>
            <person name="Lappartient A."/>
            <person name="Leroch M."/>
            <person name="Levis C."/>
            <person name="Mauceli E."/>
            <person name="Neuveglise C."/>
            <person name="Oeser B."/>
            <person name="Pearson M."/>
            <person name="Poulain J."/>
            <person name="Poussereau N."/>
            <person name="Quesneville H."/>
            <person name="Rascle C."/>
            <person name="Schumacher J."/>
            <person name="Segurens B."/>
            <person name="Sexton A."/>
            <person name="Silva E."/>
            <person name="Sirven C."/>
            <person name="Soanes D.M."/>
            <person name="Talbot N.J."/>
            <person name="Templeton M."/>
            <person name="Yandava C."/>
            <person name="Yarden O."/>
            <person name="Zeng Q."/>
            <person name="Rollins J.A."/>
            <person name="Lebrun M.H."/>
            <person name="Dickman M."/>
        </authorList>
    </citation>
    <scope>NUCLEOTIDE SEQUENCE [LARGE SCALE GENOMIC DNA]</scope>
    <source>
        <strain evidence="2">T4</strain>
    </source>
</reference>
<name>G2YC33_BOTF4</name>
<dbReference type="AlphaFoldDB" id="G2YC33"/>
<gene>
    <name evidence="1" type="ORF">BofuT4_P099840.1</name>
</gene>
<sequence length="160" mass="18700">MAPIGRYDGNGFQNCVRPPRFITTFYPKERIGTPNFAVQFQLTIGTIEDPRQCKWRIGDQPARAQPLYGLQEDKIVRLQFPQGNVLKPLERRRMPGSFADSWQVFFPPRKMLDRVIEEHSSPEYRMPVVSRGIRASSKCWQSQTMNDAREQRVKNLSNDW</sequence>